<feature type="non-terminal residue" evidence="3">
    <location>
        <position position="1"/>
    </location>
</feature>
<feature type="domain" description="DUF5110" evidence="1">
    <location>
        <begin position="106"/>
        <end position="178"/>
    </location>
</feature>
<dbReference type="AlphaFoldDB" id="A0A642C5J4"/>
<dbReference type="PANTHER" id="PTHR43863">
    <property type="entry name" value="HYDROLASE, PUTATIVE (AFU_ORTHOLOGUE AFUA_1G03140)-RELATED"/>
    <property type="match status" value="1"/>
</dbReference>
<dbReference type="EMBL" id="VWFN01000270">
    <property type="protein sequence ID" value="KAA4632023.1"/>
    <property type="molecule type" value="Genomic_DNA"/>
</dbReference>
<dbReference type="Pfam" id="PF17137">
    <property type="entry name" value="DUF5110"/>
    <property type="match status" value="1"/>
</dbReference>
<accession>A0A642C5J4</accession>
<dbReference type="PANTHER" id="PTHR43863:SF2">
    <property type="entry name" value="MALTASE-GLUCOAMYLASE"/>
    <property type="match status" value="1"/>
</dbReference>
<organism evidence="3">
    <name type="scientific">Bacteroides ovatus</name>
    <dbReference type="NCBI Taxonomy" id="28116"/>
    <lineage>
        <taxon>Bacteria</taxon>
        <taxon>Pseudomonadati</taxon>
        <taxon>Bacteroidota</taxon>
        <taxon>Bacteroidia</taxon>
        <taxon>Bacteroidales</taxon>
        <taxon>Bacteroidaceae</taxon>
        <taxon>Bacteroides</taxon>
    </lineage>
</organism>
<comment type="caution">
    <text evidence="3">The sequence shown here is derived from an EMBL/GenBank/DDBJ whole genome shotgun (WGS) entry which is preliminary data.</text>
</comment>
<feature type="domain" description="Glycosyl hydrolase family 31 C-terminal" evidence="2">
    <location>
        <begin position="3"/>
        <end position="90"/>
    </location>
</feature>
<gene>
    <name evidence="3" type="ORF">F3B51_29270</name>
</gene>
<evidence type="ECO:0000259" key="1">
    <source>
        <dbReference type="Pfam" id="PF17137"/>
    </source>
</evidence>
<protein>
    <submittedName>
        <fullName evidence="3">DUF5110 domain-containing protein</fullName>
    </submittedName>
</protein>
<dbReference type="SUPFAM" id="SSF51011">
    <property type="entry name" value="Glycosyl hydrolase domain"/>
    <property type="match status" value="1"/>
</dbReference>
<dbReference type="Pfam" id="PF21365">
    <property type="entry name" value="Glyco_hydro_31_3rd"/>
    <property type="match status" value="1"/>
</dbReference>
<dbReference type="Gene3D" id="2.60.40.1180">
    <property type="entry name" value="Golgi alpha-mannosidase II"/>
    <property type="match status" value="2"/>
</dbReference>
<proteinExistence type="predicted"/>
<name>A0A642C5J4_BACOV</name>
<dbReference type="InterPro" id="IPR013780">
    <property type="entry name" value="Glyco_hydro_b"/>
</dbReference>
<sequence>DTGLPIMRPLFLEYPADMETFSTDGQFLFGQELLVAPVVKKGARTKNVYLPEGTWIDYNNKQTVYTGEQWTTVEAPLSCIPMFVKQGSIIPTMPVMNYTHEKPVYPLIFEVFPAPKGEEASFTLYEDEGEDLGYQRDEFAKTPVRFRTEEGGYLLSVGAREGKGYAVPAPRNFIFRMYLKTAPKGVTVQGKKVKKVKPERLEENPDDDTESMVWSWDKATGICSLRMPDRGEESRISLRL</sequence>
<dbReference type="InterPro" id="IPR033403">
    <property type="entry name" value="DUF5110"/>
</dbReference>
<evidence type="ECO:0000313" key="3">
    <source>
        <dbReference type="EMBL" id="KAA4632023.1"/>
    </source>
</evidence>
<reference evidence="3" key="1">
    <citation type="journal article" date="2019" name="Nat. Med.">
        <title>A library of human gut bacterial isolates paired with longitudinal multiomics data enables mechanistic microbiome research.</title>
        <authorList>
            <person name="Poyet M."/>
            <person name="Groussin M."/>
            <person name="Gibbons S.M."/>
            <person name="Avila-Pacheco J."/>
            <person name="Jiang X."/>
            <person name="Kearney S.M."/>
            <person name="Perrotta A.R."/>
            <person name="Berdy B."/>
            <person name="Zhao S."/>
            <person name="Lieberman T.D."/>
            <person name="Swanson P.K."/>
            <person name="Smith M."/>
            <person name="Roesemann S."/>
            <person name="Alexander J.E."/>
            <person name="Rich S.A."/>
            <person name="Livny J."/>
            <person name="Vlamakis H."/>
            <person name="Clish C."/>
            <person name="Bullock K."/>
            <person name="Deik A."/>
            <person name="Scott J."/>
            <person name="Pierce K.A."/>
            <person name="Xavier R.J."/>
            <person name="Alm E.J."/>
        </authorList>
    </citation>
    <scope>NUCLEOTIDE SEQUENCE</scope>
    <source>
        <strain evidence="3">BIOML-A13</strain>
    </source>
</reference>
<evidence type="ECO:0000259" key="2">
    <source>
        <dbReference type="Pfam" id="PF21365"/>
    </source>
</evidence>
<dbReference type="InterPro" id="IPR051816">
    <property type="entry name" value="Glycosyl_Hydrolase_31"/>
</dbReference>
<dbReference type="InterPro" id="IPR048395">
    <property type="entry name" value="Glyco_hydro_31_C"/>
</dbReference>